<protein>
    <recommendedName>
        <fullName evidence="4 5">Large ribosomal subunit protein bL32</fullName>
    </recommendedName>
</protein>
<evidence type="ECO:0000313" key="6">
    <source>
        <dbReference type="EMBL" id="PIR46856.1"/>
    </source>
</evidence>
<dbReference type="GO" id="GO:0003735">
    <property type="term" value="F:structural constituent of ribosome"/>
    <property type="evidence" value="ECO:0007669"/>
    <property type="project" value="InterPro"/>
</dbReference>
<dbReference type="EMBL" id="PCYL01000027">
    <property type="protein sequence ID" value="PIR46856.1"/>
    <property type="molecule type" value="Genomic_DNA"/>
</dbReference>
<comment type="similarity">
    <text evidence="1 5">Belongs to the bacterial ribosomal protein bL32 family.</text>
</comment>
<dbReference type="PANTHER" id="PTHR35534">
    <property type="entry name" value="50S RIBOSOMAL PROTEIN L32"/>
    <property type="match status" value="1"/>
</dbReference>
<reference evidence="6 7" key="1">
    <citation type="submission" date="2017-09" db="EMBL/GenBank/DDBJ databases">
        <title>Depth-based differentiation of microbial function through sediment-hosted aquifers and enrichment of novel symbionts in the deep terrestrial subsurface.</title>
        <authorList>
            <person name="Probst A.J."/>
            <person name="Ladd B."/>
            <person name="Jarett J.K."/>
            <person name="Geller-Mcgrath D.E."/>
            <person name="Sieber C.M."/>
            <person name="Emerson J.B."/>
            <person name="Anantharaman K."/>
            <person name="Thomas B.C."/>
            <person name="Malmstrom R."/>
            <person name="Stieglmeier M."/>
            <person name="Klingl A."/>
            <person name="Woyke T."/>
            <person name="Ryan C.M."/>
            <person name="Banfield J.F."/>
        </authorList>
    </citation>
    <scope>NUCLEOTIDE SEQUENCE [LARGE SCALE GENOMIC DNA]</scope>
    <source>
        <strain evidence="6">CG10_big_fil_rev_8_21_14_0_10_45_14</strain>
    </source>
</reference>
<evidence type="ECO:0000256" key="2">
    <source>
        <dbReference type="ARBA" id="ARBA00022980"/>
    </source>
</evidence>
<keyword evidence="2 5" id="KW-0689">Ribosomal protein</keyword>
<dbReference type="NCBIfam" id="TIGR01031">
    <property type="entry name" value="rpmF_bact"/>
    <property type="match status" value="1"/>
</dbReference>
<accession>A0A2H0RK98</accession>
<dbReference type="Proteomes" id="UP000230833">
    <property type="component" value="Unassembled WGS sequence"/>
</dbReference>
<dbReference type="PANTHER" id="PTHR35534:SF1">
    <property type="entry name" value="LARGE RIBOSOMAL SUBUNIT PROTEIN BL32"/>
    <property type="match status" value="1"/>
</dbReference>
<dbReference type="Pfam" id="PF01783">
    <property type="entry name" value="Ribosomal_L32p"/>
    <property type="match status" value="1"/>
</dbReference>
<keyword evidence="3 5" id="KW-0687">Ribonucleoprotein</keyword>
<organism evidence="6 7">
    <name type="scientific">Candidatus Vogelbacteria bacterium CG10_big_fil_rev_8_21_14_0_10_45_14</name>
    <dbReference type="NCBI Taxonomy" id="1975042"/>
    <lineage>
        <taxon>Bacteria</taxon>
        <taxon>Candidatus Vogeliibacteriota</taxon>
    </lineage>
</organism>
<dbReference type="GO" id="GO:0006412">
    <property type="term" value="P:translation"/>
    <property type="evidence" value="ECO:0007669"/>
    <property type="project" value="UniProtKB-UniRule"/>
</dbReference>
<gene>
    <name evidence="5" type="primary">rpmF</name>
    <name evidence="6" type="ORF">COV07_02070</name>
</gene>
<name>A0A2H0RK98_9BACT</name>
<dbReference type="SUPFAM" id="SSF57829">
    <property type="entry name" value="Zn-binding ribosomal proteins"/>
    <property type="match status" value="1"/>
</dbReference>
<dbReference type="InterPro" id="IPR011332">
    <property type="entry name" value="Ribosomal_zn-bd"/>
</dbReference>
<evidence type="ECO:0000256" key="4">
    <source>
        <dbReference type="ARBA" id="ARBA00035178"/>
    </source>
</evidence>
<evidence type="ECO:0000256" key="5">
    <source>
        <dbReference type="HAMAP-Rule" id="MF_00340"/>
    </source>
</evidence>
<proteinExistence type="inferred from homology"/>
<evidence type="ECO:0000256" key="3">
    <source>
        <dbReference type="ARBA" id="ARBA00023274"/>
    </source>
</evidence>
<dbReference type="GO" id="GO:0015934">
    <property type="term" value="C:large ribosomal subunit"/>
    <property type="evidence" value="ECO:0007669"/>
    <property type="project" value="InterPro"/>
</dbReference>
<comment type="caution">
    <text evidence="6">The sequence shown here is derived from an EMBL/GenBank/DDBJ whole genome shotgun (WGS) entry which is preliminary data.</text>
</comment>
<sequence length="79" mass="9132">MVIRMRHTRAHTGNRRSHHALKGTALLNCKKCNEPVLPHIACKNCGTYKGKEIIDVLKKLSKKQRKKKEKELETKKEAK</sequence>
<evidence type="ECO:0000313" key="7">
    <source>
        <dbReference type="Proteomes" id="UP000230833"/>
    </source>
</evidence>
<dbReference type="InterPro" id="IPR002677">
    <property type="entry name" value="Ribosomal_bL32"/>
</dbReference>
<dbReference type="InterPro" id="IPR044957">
    <property type="entry name" value="Ribosomal_bL32_bact"/>
</dbReference>
<dbReference type="HAMAP" id="MF_00340">
    <property type="entry name" value="Ribosomal_bL32"/>
    <property type="match status" value="1"/>
</dbReference>
<evidence type="ECO:0000256" key="1">
    <source>
        <dbReference type="ARBA" id="ARBA00008560"/>
    </source>
</evidence>
<dbReference type="AlphaFoldDB" id="A0A2H0RK98"/>